<keyword evidence="7" id="KW-0805">Transcription regulation</keyword>
<dbReference type="SMART" id="SM00438">
    <property type="entry name" value="ZnF_NFX"/>
    <property type="match status" value="9"/>
</dbReference>
<dbReference type="SUPFAM" id="SSF82708">
    <property type="entry name" value="R3H domain"/>
    <property type="match status" value="1"/>
</dbReference>
<dbReference type="InterPro" id="IPR001374">
    <property type="entry name" value="R3H_dom"/>
</dbReference>
<keyword evidence="4" id="KW-0677">Repeat</keyword>
<feature type="domain" description="NF-X1-type" evidence="11">
    <location>
        <begin position="671"/>
        <end position="691"/>
    </location>
</feature>
<keyword evidence="9" id="KW-0539">Nucleus</keyword>
<accession>A0A1Y1UCT9</accession>
<dbReference type="Pfam" id="PF01424">
    <property type="entry name" value="R3H"/>
    <property type="match status" value="1"/>
</dbReference>
<dbReference type="Gene3D" id="3.30.1370.50">
    <property type="entry name" value="R3H-like domain"/>
    <property type="match status" value="1"/>
</dbReference>
<organism evidence="12 13">
    <name type="scientific">Kockovaella imperatae</name>
    <dbReference type="NCBI Taxonomy" id="4999"/>
    <lineage>
        <taxon>Eukaryota</taxon>
        <taxon>Fungi</taxon>
        <taxon>Dikarya</taxon>
        <taxon>Basidiomycota</taxon>
        <taxon>Agaricomycotina</taxon>
        <taxon>Tremellomycetes</taxon>
        <taxon>Tremellales</taxon>
        <taxon>Cuniculitremaceae</taxon>
        <taxon>Kockovaella</taxon>
    </lineage>
</organism>
<evidence type="ECO:0000313" key="13">
    <source>
        <dbReference type="Proteomes" id="UP000193218"/>
    </source>
</evidence>
<comment type="caution">
    <text evidence="12">The sequence shown here is derived from an EMBL/GenBank/DDBJ whole genome shotgun (WGS) entry which is preliminary data.</text>
</comment>
<feature type="domain" description="NF-X1-type" evidence="11">
    <location>
        <begin position="368"/>
        <end position="389"/>
    </location>
</feature>
<dbReference type="InterPro" id="IPR000967">
    <property type="entry name" value="Znf_NFX1"/>
</dbReference>
<comment type="similarity">
    <text evidence="2">Belongs to the NFX1 family.</text>
</comment>
<feature type="compositionally biased region" description="Low complexity" evidence="10">
    <location>
        <begin position="960"/>
        <end position="979"/>
    </location>
</feature>
<reference evidence="12 13" key="1">
    <citation type="submission" date="2017-03" db="EMBL/GenBank/DDBJ databases">
        <title>Widespread Adenine N6-methylation of Active Genes in Fungi.</title>
        <authorList>
            <consortium name="DOE Joint Genome Institute"/>
            <person name="Mondo S.J."/>
            <person name="Dannebaum R.O."/>
            <person name="Kuo R.C."/>
            <person name="Louie K.B."/>
            <person name="Bewick A.J."/>
            <person name="Labutti K."/>
            <person name="Haridas S."/>
            <person name="Kuo A."/>
            <person name="Salamov A."/>
            <person name="Ahrendt S.R."/>
            <person name="Lau R."/>
            <person name="Bowen B.P."/>
            <person name="Lipzen A."/>
            <person name="Sullivan W."/>
            <person name="Andreopoulos W.B."/>
            <person name="Clum A."/>
            <person name="Lindquist E."/>
            <person name="Daum C."/>
            <person name="Northen T.R."/>
            <person name="Ramamoorthy G."/>
            <person name="Schmitz R.J."/>
            <person name="Gryganskyi A."/>
            <person name="Culley D."/>
            <person name="Magnuson J."/>
            <person name="James T.Y."/>
            <person name="O'Malley M.A."/>
            <person name="Stajich J.E."/>
            <person name="Spatafora J.W."/>
            <person name="Visel A."/>
            <person name="Grigoriev I.V."/>
        </authorList>
    </citation>
    <scope>NUCLEOTIDE SEQUENCE [LARGE SCALE GENOMIC DNA]</scope>
    <source>
        <strain evidence="12 13">NRRL Y-17943</strain>
    </source>
</reference>
<dbReference type="GO" id="GO:0000122">
    <property type="term" value="P:negative regulation of transcription by RNA polymerase II"/>
    <property type="evidence" value="ECO:0007669"/>
    <property type="project" value="TreeGrafter"/>
</dbReference>
<evidence type="ECO:0000259" key="11">
    <source>
        <dbReference type="SMART" id="SM00438"/>
    </source>
</evidence>
<keyword evidence="5" id="KW-0863">Zinc-finger</keyword>
<dbReference type="GO" id="GO:0008270">
    <property type="term" value="F:zinc ion binding"/>
    <property type="evidence" value="ECO:0007669"/>
    <property type="project" value="UniProtKB-KW"/>
</dbReference>
<feature type="compositionally biased region" description="Basic residues" evidence="10">
    <location>
        <begin position="116"/>
        <end position="125"/>
    </location>
</feature>
<dbReference type="Proteomes" id="UP000193218">
    <property type="component" value="Unassembled WGS sequence"/>
</dbReference>
<feature type="domain" description="NF-X1-type" evidence="11">
    <location>
        <begin position="567"/>
        <end position="585"/>
    </location>
</feature>
<dbReference type="GeneID" id="33555751"/>
<feature type="domain" description="NF-X1-type" evidence="11">
    <location>
        <begin position="614"/>
        <end position="633"/>
    </location>
</feature>
<dbReference type="GO" id="GO:0000981">
    <property type="term" value="F:DNA-binding transcription factor activity, RNA polymerase II-specific"/>
    <property type="evidence" value="ECO:0007669"/>
    <property type="project" value="TreeGrafter"/>
</dbReference>
<feature type="region of interest" description="Disordered" evidence="10">
    <location>
        <begin position="1"/>
        <end position="172"/>
    </location>
</feature>
<feature type="compositionally biased region" description="Basic residues" evidence="10">
    <location>
        <begin position="38"/>
        <end position="49"/>
    </location>
</feature>
<feature type="region of interest" description="Disordered" evidence="10">
    <location>
        <begin position="922"/>
        <end position="1004"/>
    </location>
</feature>
<dbReference type="OrthoDB" id="6512771at2759"/>
<dbReference type="InterPro" id="IPR036867">
    <property type="entry name" value="R3H_dom_sf"/>
</dbReference>
<dbReference type="RefSeq" id="XP_021869990.1">
    <property type="nucleotide sequence ID" value="XM_022013943.1"/>
</dbReference>
<feature type="domain" description="NF-X1-type" evidence="11">
    <location>
        <begin position="756"/>
        <end position="778"/>
    </location>
</feature>
<sequence>MSTAASSSSRPLPGDGAYLTDGAAPQPSAAGQTSSSRGRGRSNRGKPRPPQHANGDERSKPRRPAQPRKVEPVSKPSALNPTAATFAPGQPSISQPVSRSESPASRPQSEGEAKRQHQRPRHPRTKPSQTPVSSRRAAFDKQTKLTTESDVDTASDPPNLRKSRRAKQDEKDDWISKLTRGLKSKPFIECPICFNAITPSQPIWACAPPDRPPEPSDDNPNHYTACYTPFHLNCIRDWANRSLTEEKERLIAFGKEDEEVSWRCPGCQKRRTERVGGYRCFCGRLSSPPTISSAPHSCGELCSRPRPGCSHACPLPCHPGPCPPCQVALIVPCPSHNTPLTVKCALATSNNAALSPFCDETCGRDRNCGNRDHACEQLCHHGPCSPCAERETVTCYCGKDTKEVACGWQRKDDKQCAAVEDGVEKHWAGRFSCKRPCDGFYDCNIHACPEPCHPHPLHPLVCPMSPAVVTTCPCGSTPLSQLDAPPRPDCMAPVPTCKNQCPRSRPCGHPCPKQCHAGDCPPCHEQVVRPCRCGESMLVVPCDELRDKVALGEDITCERVCKALRNCGRHQCARVCCPLSWQAKKKKRPVDEAFLVEEDDLHECPLVCGKLLSCGLHTCTKKDHKGSCGRCLEASYDELICHCGRTVIYPPVACGTTISCPYPCARDPPACGHPRTAHPCHEQPICPPCPFLTTKPCACGKDPAVKNIRCSQEKVSCGQPCGELLECGYHRCDKKCHRPGECDPCTQVCNKPKKICRHPCTAACHAPAKCPETDSCLAIVTQSCSCGHLRTRTSCGASTSNPSSREAVSLKCNSECAVRQRNARLADALGIQPKEKPAEEWAPELKSFAIANHSFVKMVETTFSDFFKSSRQTMILPHMPLSKRTFVMSLADVYRLGRELIDQEPVRSVQIRRRVDTRIPSPLLSAAATPPPPRPNLGGLANLKTGPKVSPWNPKPPTVPTSVSGPSIASTTAAPSSAPRVPMTGQHVTGQVGHVDDDDWANDM</sequence>
<keyword evidence="3" id="KW-0479">Metal-binding</keyword>
<keyword evidence="6" id="KW-0862">Zinc</keyword>
<feature type="compositionally biased region" description="Polar residues" evidence="10">
    <location>
        <begin position="1"/>
        <end position="10"/>
    </location>
</feature>
<gene>
    <name evidence="12" type="ORF">BD324DRAFT_602357</name>
</gene>
<evidence type="ECO:0000256" key="10">
    <source>
        <dbReference type="SAM" id="MobiDB-lite"/>
    </source>
</evidence>
<feature type="domain" description="NF-X1-type" evidence="11">
    <location>
        <begin position="309"/>
        <end position="327"/>
    </location>
</feature>
<feature type="compositionally biased region" description="Polar residues" evidence="10">
    <location>
        <begin position="91"/>
        <end position="108"/>
    </location>
</feature>
<dbReference type="EMBL" id="NBSH01000009">
    <property type="protein sequence ID" value="ORX35861.1"/>
    <property type="molecule type" value="Genomic_DNA"/>
</dbReference>
<comment type="subcellular location">
    <subcellularLocation>
        <location evidence="1">Nucleus</location>
    </subcellularLocation>
</comment>
<dbReference type="InParanoid" id="A0A1Y1UCT9"/>
<dbReference type="SUPFAM" id="SSF57850">
    <property type="entry name" value="RING/U-box"/>
    <property type="match status" value="1"/>
</dbReference>
<evidence type="ECO:0000256" key="8">
    <source>
        <dbReference type="ARBA" id="ARBA00023163"/>
    </source>
</evidence>
<keyword evidence="8" id="KW-0804">Transcription</keyword>
<protein>
    <recommendedName>
        <fullName evidence="11">NF-X1-type domain-containing protein</fullName>
    </recommendedName>
</protein>
<dbReference type="PANTHER" id="PTHR12360:SF12">
    <property type="entry name" value="TRANSCRIPTIONAL REPRESSOR NF-X1"/>
    <property type="match status" value="1"/>
</dbReference>
<keyword evidence="13" id="KW-1185">Reference proteome</keyword>
<evidence type="ECO:0000256" key="4">
    <source>
        <dbReference type="ARBA" id="ARBA00022737"/>
    </source>
</evidence>
<dbReference type="GO" id="GO:0005634">
    <property type="term" value="C:nucleus"/>
    <property type="evidence" value="ECO:0007669"/>
    <property type="project" value="UniProtKB-SubCell"/>
</dbReference>
<evidence type="ECO:0000256" key="9">
    <source>
        <dbReference type="ARBA" id="ARBA00023242"/>
    </source>
</evidence>
<evidence type="ECO:0000256" key="3">
    <source>
        <dbReference type="ARBA" id="ARBA00022723"/>
    </source>
</evidence>
<dbReference type="AlphaFoldDB" id="A0A1Y1UCT9"/>
<dbReference type="FunCoup" id="A0A1Y1UCT9">
    <property type="interactions" value="691"/>
</dbReference>
<evidence type="ECO:0000256" key="7">
    <source>
        <dbReference type="ARBA" id="ARBA00023015"/>
    </source>
</evidence>
<dbReference type="GO" id="GO:0000977">
    <property type="term" value="F:RNA polymerase II transcription regulatory region sequence-specific DNA binding"/>
    <property type="evidence" value="ECO:0007669"/>
    <property type="project" value="TreeGrafter"/>
</dbReference>
<name>A0A1Y1UCT9_9TREE</name>
<evidence type="ECO:0000256" key="2">
    <source>
        <dbReference type="ARBA" id="ARBA00007269"/>
    </source>
</evidence>
<dbReference type="InterPro" id="IPR034078">
    <property type="entry name" value="NFX1_fam"/>
</dbReference>
<dbReference type="CDD" id="cd06008">
    <property type="entry name" value="NF-X1-zinc-finger"/>
    <property type="match status" value="4"/>
</dbReference>
<evidence type="ECO:0000256" key="5">
    <source>
        <dbReference type="ARBA" id="ARBA00022771"/>
    </source>
</evidence>
<evidence type="ECO:0000256" key="1">
    <source>
        <dbReference type="ARBA" id="ARBA00004123"/>
    </source>
</evidence>
<proteinExistence type="inferred from homology"/>
<evidence type="ECO:0000313" key="12">
    <source>
        <dbReference type="EMBL" id="ORX35861.1"/>
    </source>
</evidence>
<dbReference type="PANTHER" id="PTHR12360">
    <property type="entry name" value="NUCLEAR TRANSCRIPTION FACTOR, X-BOX BINDING 1 NFX1"/>
    <property type="match status" value="1"/>
</dbReference>
<evidence type="ECO:0000256" key="6">
    <source>
        <dbReference type="ARBA" id="ARBA00022833"/>
    </source>
</evidence>
<feature type="domain" description="NF-X1-type" evidence="11">
    <location>
        <begin position="443"/>
        <end position="474"/>
    </location>
</feature>
<feature type="domain" description="NF-X1-type" evidence="11">
    <location>
        <begin position="727"/>
        <end position="747"/>
    </location>
</feature>
<dbReference type="STRING" id="4999.A0A1Y1UCT9"/>
<feature type="domain" description="NF-X1-type" evidence="11">
    <location>
        <begin position="507"/>
        <end position="525"/>
    </location>
</feature>